<reference evidence="1 2" key="1">
    <citation type="submission" date="2020-08" db="EMBL/GenBank/DDBJ databases">
        <title>Novel species isolated from subtropical streams in China.</title>
        <authorList>
            <person name="Lu H."/>
        </authorList>
    </citation>
    <scope>NUCLEOTIDE SEQUENCE [LARGE SCALE GENOMIC DNA]</scope>
    <source>
        <strain evidence="1 2">KACC 16656</strain>
    </source>
</reference>
<protein>
    <recommendedName>
        <fullName evidence="3">STAS/SEC14 domain-containing protein</fullName>
    </recommendedName>
</protein>
<sequence length="134" mass="15284">MAFQANQHGQFALQWKGDILIAVYEGMWNEVAASNLHAQAQILWSVRQGKKWGFISDARNWEGATAETLELWWKFFEDAVANGLVAVTDILPTQFHESMVSPLAERASKIAHYQRSKDVDAAISWLRSKELRDH</sequence>
<dbReference type="Proteomes" id="UP000648257">
    <property type="component" value="Unassembled WGS sequence"/>
</dbReference>
<evidence type="ECO:0008006" key="3">
    <source>
        <dbReference type="Google" id="ProtNLM"/>
    </source>
</evidence>
<proteinExistence type="predicted"/>
<evidence type="ECO:0000313" key="2">
    <source>
        <dbReference type="Proteomes" id="UP000648257"/>
    </source>
</evidence>
<keyword evidence="2" id="KW-1185">Reference proteome</keyword>
<dbReference type="RefSeq" id="WP_186921976.1">
    <property type="nucleotide sequence ID" value="NZ_JACOFW010000004.1"/>
</dbReference>
<organism evidence="1 2">
    <name type="scientific">Undibacterium seohonense</name>
    <dbReference type="NCBI Taxonomy" id="1344950"/>
    <lineage>
        <taxon>Bacteria</taxon>
        <taxon>Pseudomonadati</taxon>
        <taxon>Pseudomonadota</taxon>
        <taxon>Betaproteobacteria</taxon>
        <taxon>Burkholderiales</taxon>
        <taxon>Oxalobacteraceae</taxon>
        <taxon>Undibacterium</taxon>
    </lineage>
</organism>
<name>A0ABR6X3H5_9BURK</name>
<dbReference type="EMBL" id="JACOFW010000004">
    <property type="protein sequence ID" value="MBC3806894.1"/>
    <property type="molecule type" value="Genomic_DNA"/>
</dbReference>
<accession>A0ABR6X3H5</accession>
<comment type="caution">
    <text evidence="1">The sequence shown here is derived from an EMBL/GenBank/DDBJ whole genome shotgun (WGS) entry which is preliminary data.</text>
</comment>
<gene>
    <name evidence="1" type="ORF">H8K52_05985</name>
</gene>
<evidence type="ECO:0000313" key="1">
    <source>
        <dbReference type="EMBL" id="MBC3806894.1"/>
    </source>
</evidence>